<proteinExistence type="predicted"/>
<feature type="transmembrane region" description="Helical" evidence="1">
    <location>
        <begin position="5"/>
        <end position="26"/>
    </location>
</feature>
<feature type="transmembrane region" description="Helical" evidence="1">
    <location>
        <begin position="32"/>
        <end position="52"/>
    </location>
</feature>
<feature type="transmembrane region" description="Helical" evidence="1">
    <location>
        <begin position="177"/>
        <end position="199"/>
    </location>
</feature>
<protein>
    <recommendedName>
        <fullName evidence="4">GerAB/ArcD/ProY family transporter</fullName>
    </recommendedName>
</protein>
<feature type="transmembrane region" description="Helical" evidence="1">
    <location>
        <begin position="339"/>
        <end position="358"/>
    </location>
</feature>
<evidence type="ECO:0000256" key="1">
    <source>
        <dbReference type="SAM" id="Phobius"/>
    </source>
</evidence>
<dbReference type="EMBL" id="CAJVAS010000011">
    <property type="protein sequence ID" value="CAG7627711.1"/>
    <property type="molecule type" value="Genomic_DNA"/>
</dbReference>
<keyword evidence="1" id="KW-0812">Transmembrane</keyword>
<feature type="transmembrane region" description="Helical" evidence="1">
    <location>
        <begin position="110"/>
        <end position="127"/>
    </location>
</feature>
<sequence length="373" mass="41939">MNRYFYYLIVMNMLVNTILFVPRTLIIGRYNGALMSILISIPLGTGLVIMLTRTLRRFPGMGLPELLRQWMPAWLRIPLLLYLSLMWFLAGALVLVTFGAITRSFINPDMPLTAIMLAFLFVVTLGATRPSSSVLFALEIVLLMSTPFIALILFKAMSNQYMNWDAIRVVAGYWDKAPSVSGLSAASYIFSGYSNMLIFNRLNDKPFVPKWIWLIPALGAGVLATTFFIPIGFHGTTGVEQYMYSWVSTADSMRMELGPVERVAFVFLLLYLNISIILGIVSWHVGTELVSSLFSVREHRSSRSAMLVRWMICVVMGGGIVGFLVVLSEKTIIEWAAKWLELRFASEILLVLLIVLLARRKKPVCRDSAVSSH</sequence>
<evidence type="ECO:0000313" key="2">
    <source>
        <dbReference type="EMBL" id="CAG7627711.1"/>
    </source>
</evidence>
<feature type="transmembrane region" description="Helical" evidence="1">
    <location>
        <begin position="134"/>
        <end position="157"/>
    </location>
</feature>
<reference evidence="2" key="1">
    <citation type="submission" date="2021-06" db="EMBL/GenBank/DDBJ databases">
        <authorList>
            <person name="Criscuolo A."/>
        </authorList>
    </citation>
    <scope>NUCLEOTIDE SEQUENCE</scope>
    <source>
        <strain evidence="2">CIP111600</strain>
    </source>
</reference>
<dbReference type="Proteomes" id="UP000693672">
    <property type="component" value="Unassembled WGS sequence"/>
</dbReference>
<dbReference type="RefSeq" id="WP_218092709.1">
    <property type="nucleotide sequence ID" value="NZ_CAJVAS010000011.1"/>
</dbReference>
<keyword evidence="1" id="KW-1133">Transmembrane helix</keyword>
<feature type="transmembrane region" description="Helical" evidence="1">
    <location>
        <begin position="307"/>
        <end position="327"/>
    </location>
</feature>
<gene>
    <name evidence="2" type="ORF">PAESOLCIP111_02945</name>
</gene>
<keyword evidence="1" id="KW-0472">Membrane</keyword>
<evidence type="ECO:0000313" key="3">
    <source>
        <dbReference type="Proteomes" id="UP000693672"/>
    </source>
</evidence>
<keyword evidence="3" id="KW-1185">Reference proteome</keyword>
<dbReference type="Pfam" id="PF03845">
    <property type="entry name" value="Spore_permease"/>
    <property type="match status" value="1"/>
</dbReference>
<feature type="transmembrane region" description="Helical" evidence="1">
    <location>
        <begin position="263"/>
        <end position="286"/>
    </location>
</feature>
<dbReference type="GO" id="GO:0009847">
    <property type="term" value="P:spore germination"/>
    <property type="evidence" value="ECO:0007669"/>
    <property type="project" value="InterPro"/>
</dbReference>
<feature type="transmembrane region" description="Helical" evidence="1">
    <location>
        <begin position="73"/>
        <end position="98"/>
    </location>
</feature>
<comment type="caution">
    <text evidence="2">The sequence shown here is derived from an EMBL/GenBank/DDBJ whole genome shotgun (WGS) entry which is preliminary data.</text>
</comment>
<name>A0A916K1Y4_9BACL</name>
<accession>A0A916K1Y4</accession>
<feature type="transmembrane region" description="Helical" evidence="1">
    <location>
        <begin position="211"/>
        <end position="233"/>
    </location>
</feature>
<dbReference type="GO" id="GO:0016020">
    <property type="term" value="C:membrane"/>
    <property type="evidence" value="ECO:0007669"/>
    <property type="project" value="InterPro"/>
</dbReference>
<dbReference type="InterPro" id="IPR004761">
    <property type="entry name" value="Spore_GerAB"/>
</dbReference>
<organism evidence="2 3">
    <name type="scientific">Paenibacillus solanacearum</name>
    <dbReference type="NCBI Taxonomy" id="2048548"/>
    <lineage>
        <taxon>Bacteria</taxon>
        <taxon>Bacillati</taxon>
        <taxon>Bacillota</taxon>
        <taxon>Bacilli</taxon>
        <taxon>Bacillales</taxon>
        <taxon>Paenibacillaceae</taxon>
        <taxon>Paenibacillus</taxon>
    </lineage>
</organism>
<dbReference type="AlphaFoldDB" id="A0A916K1Y4"/>
<evidence type="ECO:0008006" key="4">
    <source>
        <dbReference type="Google" id="ProtNLM"/>
    </source>
</evidence>